<evidence type="ECO:0000313" key="2">
    <source>
        <dbReference type="Proteomes" id="UP001196413"/>
    </source>
</evidence>
<accession>A0AAD5MV96</accession>
<dbReference type="Proteomes" id="UP001196413">
    <property type="component" value="Unassembled WGS sequence"/>
</dbReference>
<evidence type="ECO:0000313" key="1">
    <source>
        <dbReference type="EMBL" id="KAJ1351269.1"/>
    </source>
</evidence>
<dbReference type="AlphaFoldDB" id="A0AAD5MV96"/>
<comment type="caution">
    <text evidence="1">The sequence shown here is derived from an EMBL/GenBank/DDBJ whole genome shotgun (WGS) entry which is preliminary data.</text>
</comment>
<sequence>MLTFYVSLYPYAYDYQPDQFEAKYMTARHVYVAVLTVLQRQRGQEKVNMVLYVVDLHAFH</sequence>
<name>A0AAD5MV96_PARTN</name>
<gene>
    <name evidence="1" type="ORF">KIN20_007249</name>
</gene>
<dbReference type="EMBL" id="JAHQIW010001037">
    <property type="protein sequence ID" value="KAJ1351269.1"/>
    <property type="molecule type" value="Genomic_DNA"/>
</dbReference>
<protein>
    <submittedName>
        <fullName evidence="1">Uncharacterized protein</fullName>
    </submittedName>
</protein>
<keyword evidence="2" id="KW-1185">Reference proteome</keyword>
<organism evidence="1 2">
    <name type="scientific">Parelaphostrongylus tenuis</name>
    <name type="common">Meningeal worm</name>
    <dbReference type="NCBI Taxonomy" id="148309"/>
    <lineage>
        <taxon>Eukaryota</taxon>
        <taxon>Metazoa</taxon>
        <taxon>Ecdysozoa</taxon>
        <taxon>Nematoda</taxon>
        <taxon>Chromadorea</taxon>
        <taxon>Rhabditida</taxon>
        <taxon>Rhabditina</taxon>
        <taxon>Rhabditomorpha</taxon>
        <taxon>Strongyloidea</taxon>
        <taxon>Metastrongylidae</taxon>
        <taxon>Parelaphostrongylus</taxon>
    </lineage>
</organism>
<proteinExistence type="predicted"/>
<reference evidence="1" key="1">
    <citation type="submission" date="2021-06" db="EMBL/GenBank/DDBJ databases">
        <title>Parelaphostrongylus tenuis whole genome reference sequence.</title>
        <authorList>
            <person name="Garwood T.J."/>
            <person name="Larsen P.A."/>
            <person name="Fountain-Jones N.M."/>
            <person name="Garbe J.R."/>
            <person name="Macchietto M.G."/>
            <person name="Kania S.A."/>
            <person name="Gerhold R.W."/>
            <person name="Richards J.E."/>
            <person name="Wolf T.M."/>
        </authorList>
    </citation>
    <scope>NUCLEOTIDE SEQUENCE</scope>
    <source>
        <strain evidence="1">MNPRO001-30</strain>
        <tissue evidence="1">Meninges</tissue>
    </source>
</reference>